<name>A0A371BDD7_9BRAD</name>
<organism evidence="3 4">
    <name type="scientific">Undibacter mobilis</name>
    <dbReference type="NCBI Taxonomy" id="2292256"/>
    <lineage>
        <taxon>Bacteria</taxon>
        <taxon>Pseudomonadati</taxon>
        <taxon>Pseudomonadota</taxon>
        <taxon>Alphaproteobacteria</taxon>
        <taxon>Hyphomicrobiales</taxon>
        <taxon>Nitrobacteraceae</taxon>
        <taxon>Undibacter</taxon>
    </lineage>
</organism>
<evidence type="ECO:0000313" key="3">
    <source>
        <dbReference type="EMBL" id="RDV05570.1"/>
    </source>
</evidence>
<keyword evidence="2" id="KW-0472">Membrane</keyword>
<feature type="region of interest" description="Disordered" evidence="1">
    <location>
        <begin position="1"/>
        <end position="70"/>
    </location>
</feature>
<evidence type="ECO:0008006" key="5">
    <source>
        <dbReference type="Google" id="ProtNLM"/>
    </source>
</evidence>
<dbReference type="AlphaFoldDB" id="A0A371BDD7"/>
<dbReference type="EMBL" id="QRGO01000001">
    <property type="protein sequence ID" value="RDV05570.1"/>
    <property type="molecule type" value="Genomic_DNA"/>
</dbReference>
<proteinExistence type="predicted"/>
<sequence length="1225" mass="131298">MSSQPHHPGPRAAQEIEPHDAAARARHDHAPKAHKDHAERHRHGHDLAHVRPAKDASKTGRHRRKRSVRRRWSRLRRSVARVLRHRTFRRLFWSLTLATAVIMVAAAGLWWRLNSGPIELDIATPWLKQAIEENFGAGDKVSVGGTQIERDERGRTSLRLRDIEVRNAEGVVVASAPKAEVGLSGLGLLYGRVRAQSLNLVGAAMSIRIETDGRVTVFAGGEGRPIMSAPPTLEPAVAPKSDAPPQDASAIESPRAAFADLAGIMTWIDNVGASGLDGHELREVGLKNGSLMVDDRRTGKRLTFDRINASLTRPEQGGVVFRLESVNPERPWIISAAMRPLGDGVRALGLEARKVSTSDLMLAARLDTSGVEVNLPISASVRAEVGADGKPGVVQGEFFSDPGTIIDHGKETVRYDIDRIDARFNWDARRGNLIVPFQINAGSNQFTLRATLEPPAPNDAVWRLDVTRGDPVIDPVILGASSPKANDGLALNRVNIRGRFDPAKKRFDLDQGDISRVDSRPMFNVAVAVTGSLDFSGEPHIAFGVAGTRMQLPTMMKLWPIFAAREVREWVDGHISSGIVERVVVAGNAPMSNFKDGGPPTPEDGLSVDIETSGTTLRPVDDLPEIRDADLTVRVTGASATVNLGRGTVEVAGGRKLNVASGVFSIPNTHLKPSPSTTTFRADGTVPAAAALLASDTLRDKMGLTIDPATSRGTMSAQVTIKLPLAKQIPPDATSYSVDADLQNFAADKLLLGQKIEAQALKVNASNTGYSIKGDVKVNGTAAKIDLRRGKGDDSAQLSMTASIDEAARRRLGFDFGASVTGTIPIKATGAVGDNIKDERLNIDADLTPVKIDSLLPGWVKPAGKPARATYAMIKSANRTRFEDLSIEGAGASVKGTVEIDNNGNLLLANFPTFALSDGDKLSVKVDRGDNGALKVLMRGDVYDGRNFVKSSLAGADEDPKSKQMDLDLDIRIGAVAGHNGETLRGLDLKLSRRGGQIRTFNLNAKIGRDTPLSGDLRMRARDNHRVVYLETDDAGALFRFTDTYPRIFGGRMWLAMDPPTQEQKPQVGTIVVRDFVIRGEPALDRIVATSGASGPQGIGFAEASAGFTKSPGRMSVRDGVVRGPLVGATVEGQVDFARSELHLRGTFVPLYGLNNIFGLGQIPIVGLFLGGSNEGLLGITYEATGAPGAPRITVNPVSAIAPGLLRKFIPSPGTFDPKFMPAPQ</sequence>
<evidence type="ECO:0000256" key="1">
    <source>
        <dbReference type="SAM" id="MobiDB-lite"/>
    </source>
</evidence>
<dbReference type="Proteomes" id="UP000263993">
    <property type="component" value="Unassembled WGS sequence"/>
</dbReference>
<gene>
    <name evidence="3" type="ORF">DXH78_13895</name>
</gene>
<reference evidence="4" key="1">
    <citation type="submission" date="2018-08" db="EMBL/GenBank/DDBJ databases">
        <authorList>
            <person name="Kim S.-J."/>
            <person name="Jung G.-Y."/>
        </authorList>
    </citation>
    <scope>NUCLEOTIDE SEQUENCE [LARGE SCALE GENOMIC DNA]</scope>
    <source>
        <strain evidence="4">GY_H</strain>
    </source>
</reference>
<feature type="compositionally biased region" description="Basic and acidic residues" evidence="1">
    <location>
        <begin position="14"/>
        <end position="58"/>
    </location>
</feature>
<protein>
    <recommendedName>
        <fullName evidence="5">DUF3971 domain-containing protein</fullName>
    </recommendedName>
</protein>
<evidence type="ECO:0000256" key="2">
    <source>
        <dbReference type="SAM" id="Phobius"/>
    </source>
</evidence>
<keyword evidence="4" id="KW-1185">Reference proteome</keyword>
<accession>A0A371BDD7</accession>
<comment type="caution">
    <text evidence="3">The sequence shown here is derived from an EMBL/GenBank/DDBJ whole genome shotgun (WGS) entry which is preliminary data.</text>
</comment>
<evidence type="ECO:0000313" key="4">
    <source>
        <dbReference type="Proteomes" id="UP000263993"/>
    </source>
</evidence>
<feature type="transmembrane region" description="Helical" evidence="2">
    <location>
        <begin position="91"/>
        <end position="111"/>
    </location>
</feature>
<dbReference type="OrthoDB" id="7161641at2"/>
<feature type="compositionally biased region" description="Basic residues" evidence="1">
    <location>
        <begin position="59"/>
        <end position="70"/>
    </location>
</feature>
<keyword evidence="2" id="KW-1133">Transmembrane helix</keyword>
<keyword evidence="2" id="KW-0812">Transmembrane</keyword>